<dbReference type="InParanoid" id="A0A482WZN2"/>
<dbReference type="AlphaFoldDB" id="A0A482WZN2"/>
<dbReference type="Proteomes" id="UP000291343">
    <property type="component" value="Unassembled WGS sequence"/>
</dbReference>
<gene>
    <name evidence="1" type="ORF">LSTR_LSTR015548</name>
</gene>
<accession>A0A482WZN2</accession>
<reference evidence="1 2" key="1">
    <citation type="journal article" date="2017" name="Gigascience">
        <title>Genome sequence of the small brown planthopper, Laodelphax striatellus.</title>
        <authorList>
            <person name="Zhu J."/>
            <person name="Jiang F."/>
            <person name="Wang X."/>
            <person name="Yang P."/>
            <person name="Bao Y."/>
            <person name="Zhao W."/>
            <person name="Wang W."/>
            <person name="Lu H."/>
            <person name="Wang Q."/>
            <person name="Cui N."/>
            <person name="Li J."/>
            <person name="Chen X."/>
            <person name="Luo L."/>
            <person name="Yu J."/>
            <person name="Kang L."/>
            <person name="Cui F."/>
        </authorList>
    </citation>
    <scope>NUCLEOTIDE SEQUENCE [LARGE SCALE GENOMIC DNA]</scope>
    <source>
        <strain evidence="1">Lst14</strain>
    </source>
</reference>
<keyword evidence="2" id="KW-1185">Reference proteome</keyword>
<name>A0A482WZN2_LAOST</name>
<protein>
    <submittedName>
        <fullName evidence="1">Uncharacterized protein</fullName>
    </submittedName>
</protein>
<sequence>MKGFCGENKRSWIDVENEEVMILTSTTKLAFESVCIEADVIPECEDSVETHEVLEPVLRMLPPDVPRFSRSPVLLCFLIFSP</sequence>
<proteinExistence type="predicted"/>
<dbReference type="EMBL" id="QKKF02021639">
    <property type="protein sequence ID" value="RZF38802.1"/>
    <property type="molecule type" value="Genomic_DNA"/>
</dbReference>
<evidence type="ECO:0000313" key="1">
    <source>
        <dbReference type="EMBL" id="RZF38802.1"/>
    </source>
</evidence>
<comment type="caution">
    <text evidence="1">The sequence shown here is derived from an EMBL/GenBank/DDBJ whole genome shotgun (WGS) entry which is preliminary data.</text>
</comment>
<organism evidence="1 2">
    <name type="scientific">Laodelphax striatellus</name>
    <name type="common">Small brown planthopper</name>
    <name type="synonym">Delphax striatella</name>
    <dbReference type="NCBI Taxonomy" id="195883"/>
    <lineage>
        <taxon>Eukaryota</taxon>
        <taxon>Metazoa</taxon>
        <taxon>Ecdysozoa</taxon>
        <taxon>Arthropoda</taxon>
        <taxon>Hexapoda</taxon>
        <taxon>Insecta</taxon>
        <taxon>Pterygota</taxon>
        <taxon>Neoptera</taxon>
        <taxon>Paraneoptera</taxon>
        <taxon>Hemiptera</taxon>
        <taxon>Auchenorrhyncha</taxon>
        <taxon>Fulgoroidea</taxon>
        <taxon>Delphacidae</taxon>
        <taxon>Criomorphinae</taxon>
        <taxon>Laodelphax</taxon>
    </lineage>
</organism>
<evidence type="ECO:0000313" key="2">
    <source>
        <dbReference type="Proteomes" id="UP000291343"/>
    </source>
</evidence>